<dbReference type="PANTHER" id="PTHR30349:SF81">
    <property type="entry name" value="TYROSINE RECOMBINASE XERC"/>
    <property type="match status" value="1"/>
</dbReference>
<dbReference type="EMBL" id="JRVJ01000014">
    <property type="protein sequence ID" value="KGM18406.1"/>
    <property type="molecule type" value="Genomic_DNA"/>
</dbReference>
<dbReference type="InterPro" id="IPR004107">
    <property type="entry name" value="Integrase_SAM-like_N"/>
</dbReference>
<evidence type="ECO:0000256" key="5">
    <source>
        <dbReference type="ARBA" id="ARBA00022908"/>
    </source>
</evidence>
<dbReference type="NCBIfam" id="NF001399">
    <property type="entry name" value="PRK00283.1"/>
    <property type="match status" value="1"/>
</dbReference>
<dbReference type="Gene3D" id="1.10.150.130">
    <property type="match status" value="1"/>
</dbReference>
<feature type="active site" evidence="9">
    <location>
        <position position="247"/>
    </location>
</feature>
<dbReference type="GO" id="GO:0005737">
    <property type="term" value="C:cytoplasm"/>
    <property type="evidence" value="ECO:0007669"/>
    <property type="project" value="UniProtKB-SubCell"/>
</dbReference>
<comment type="subunit">
    <text evidence="9">Forms a cyclic heterotetrameric complex composed of two molecules of XerC and two molecules of XerD.</text>
</comment>
<comment type="subcellular location">
    <subcellularLocation>
        <location evidence="1 9">Cytoplasm</location>
    </subcellularLocation>
</comment>
<keyword evidence="13" id="KW-1185">Reference proteome</keyword>
<dbReference type="RefSeq" id="WP_035115055.1">
    <property type="nucleotide sequence ID" value="NZ_CP047046.1"/>
</dbReference>
<feature type="domain" description="Core-binding (CB)" evidence="11">
    <location>
        <begin position="2"/>
        <end position="90"/>
    </location>
</feature>
<dbReference type="CDD" id="cd00798">
    <property type="entry name" value="INT_XerDC_C"/>
    <property type="match status" value="1"/>
</dbReference>
<dbReference type="AlphaFoldDB" id="A0A0A2DNG0"/>
<dbReference type="GO" id="GO:0051301">
    <property type="term" value="P:cell division"/>
    <property type="evidence" value="ECO:0007669"/>
    <property type="project" value="UniProtKB-KW"/>
</dbReference>
<dbReference type="GO" id="GO:0007059">
    <property type="term" value="P:chromosome segregation"/>
    <property type="evidence" value="ECO:0007669"/>
    <property type="project" value="UniProtKB-UniRule"/>
</dbReference>
<feature type="domain" description="Tyr recombinase" evidence="10">
    <location>
        <begin position="111"/>
        <end position="295"/>
    </location>
</feature>
<gene>
    <name evidence="9" type="primary">xerC</name>
    <name evidence="12" type="ORF">MA47_07965</name>
</gene>
<feature type="active site" evidence="9">
    <location>
        <position position="273"/>
    </location>
</feature>
<dbReference type="PROSITE" id="PS51898">
    <property type="entry name" value="TYR_RECOMBINASE"/>
    <property type="match status" value="1"/>
</dbReference>
<evidence type="ECO:0000256" key="9">
    <source>
        <dbReference type="HAMAP-Rule" id="MF_01808"/>
    </source>
</evidence>
<evidence type="ECO:0000256" key="3">
    <source>
        <dbReference type="ARBA" id="ARBA00022618"/>
    </source>
</evidence>
<evidence type="ECO:0000256" key="7">
    <source>
        <dbReference type="ARBA" id="ARBA00023172"/>
    </source>
</evidence>
<dbReference type="InterPro" id="IPR013762">
    <property type="entry name" value="Integrase-like_cat_sf"/>
</dbReference>
<organism evidence="12 13">
    <name type="scientific">Corynebacterium auriscanis</name>
    <dbReference type="NCBI Taxonomy" id="99807"/>
    <lineage>
        <taxon>Bacteria</taxon>
        <taxon>Bacillati</taxon>
        <taxon>Actinomycetota</taxon>
        <taxon>Actinomycetes</taxon>
        <taxon>Mycobacteriales</taxon>
        <taxon>Corynebacteriaceae</taxon>
        <taxon>Corynebacterium</taxon>
    </lineage>
</organism>
<feature type="active site" evidence="9">
    <location>
        <position position="154"/>
    </location>
</feature>
<keyword evidence="4 9" id="KW-0159">Chromosome partition</keyword>
<keyword evidence="8 9" id="KW-0131">Cell cycle</keyword>
<evidence type="ECO:0000256" key="8">
    <source>
        <dbReference type="ARBA" id="ARBA00023306"/>
    </source>
</evidence>
<dbReference type="InterPro" id="IPR002104">
    <property type="entry name" value="Integrase_catalytic"/>
</dbReference>
<dbReference type="InterPro" id="IPR050090">
    <property type="entry name" value="Tyrosine_recombinase_XerCD"/>
</dbReference>
<comment type="caution">
    <text evidence="12">The sequence shown here is derived from an EMBL/GenBank/DDBJ whole genome shotgun (WGS) entry which is preliminary data.</text>
</comment>
<comment type="function">
    <text evidence="9">Site-specific tyrosine recombinase, which acts by catalyzing the cutting and rejoining of the recombining DNA molecules. The XerC-XerD complex is essential to convert dimers of the bacterial chromosome into monomers to permit their segregation at cell division. It also contributes to the segregational stability of plasmids.</text>
</comment>
<evidence type="ECO:0000313" key="12">
    <source>
        <dbReference type="EMBL" id="KGM18406.1"/>
    </source>
</evidence>
<feature type="active site" evidence="9">
    <location>
        <position position="250"/>
    </location>
</feature>
<reference evidence="12 13" key="1">
    <citation type="submission" date="2014-10" db="EMBL/GenBank/DDBJ databases">
        <title>Whole Genome sequence of Corynebacterium auriscanis strain CIP 106629.</title>
        <authorList>
            <person name="Hassan S.S."/>
            <person name="Jamal S.B."/>
            <person name="Tiwari S."/>
            <person name="Oliveira L.D.C."/>
            <person name="Souza F."/>
            <person name="Mariano D.C."/>
            <person name="Almeida S."/>
            <person name="Dorella F."/>
            <person name="Pereira F."/>
            <person name="Carvalho A."/>
            <person name="Leal C.A."/>
            <person name="Soares S.D.C."/>
            <person name="Figueiredo H.C."/>
            <person name="Silva A."/>
            <person name="Azevedo V.A."/>
        </authorList>
    </citation>
    <scope>NUCLEOTIDE SEQUENCE [LARGE SCALE GENOMIC DNA]</scope>
    <source>
        <strain evidence="12 13">CIP 106629</strain>
    </source>
</reference>
<evidence type="ECO:0000313" key="13">
    <source>
        <dbReference type="Proteomes" id="UP000030145"/>
    </source>
</evidence>
<dbReference type="InterPro" id="IPR010998">
    <property type="entry name" value="Integrase_recombinase_N"/>
</dbReference>
<dbReference type="Proteomes" id="UP000030145">
    <property type="component" value="Unassembled WGS sequence"/>
</dbReference>
<dbReference type="GO" id="GO:0003677">
    <property type="term" value="F:DNA binding"/>
    <property type="evidence" value="ECO:0007669"/>
    <property type="project" value="UniProtKB-UniRule"/>
</dbReference>
<dbReference type="GO" id="GO:0006313">
    <property type="term" value="P:DNA transposition"/>
    <property type="evidence" value="ECO:0007669"/>
    <property type="project" value="UniProtKB-UniRule"/>
</dbReference>
<dbReference type="InterPro" id="IPR023009">
    <property type="entry name" value="Tyrosine_recombinase_XerC/XerD"/>
</dbReference>
<evidence type="ECO:0000256" key="6">
    <source>
        <dbReference type="ARBA" id="ARBA00023125"/>
    </source>
</evidence>
<dbReference type="Pfam" id="PF00589">
    <property type="entry name" value="Phage_integrase"/>
    <property type="match status" value="1"/>
</dbReference>
<evidence type="ECO:0000256" key="1">
    <source>
        <dbReference type="ARBA" id="ARBA00004496"/>
    </source>
</evidence>
<dbReference type="SUPFAM" id="SSF56349">
    <property type="entry name" value="DNA breaking-rejoining enzymes"/>
    <property type="match status" value="1"/>
</dbReference>
<evidence type="ECO:0000259" key="11">
    <source>
        <dbReference type="PROSITE" id="PS51900"/>
    </source>
</evidence>
<feature type="active site" evidence="9">
    <location>
        <position position="178"/>
    </location>
</feature>
<keyword evidence="6 9" id="KW-0238">DNA-binding</keyword>
<protein>
    <recommendedName>
        <fullName evidence="9">Tyrosine recombinase XerC</fullName>
    </recommendedName>
</protein>
<dbReference type="GeneID" id="300552693"/>
<keyword evidence="2 9" id="KW-0963">Cytoplasm</keyword>
<keyword evidence="5 9" id="KW-0229">DNA integration</keyword>
<keyword evidence="7 9" id="KW-0233">DNA recombination</keyword>
<proteinExistence type="inferred from homology"/>
<feature type="active site" description="O-(3'-phospho-DNA)-tyrosine intermediate" evidence="9">
    <location>
        <position position="282"/>
    </location>
</feature>
<dbReference type="Gene3D" id="1.10.443.10">
    <property type="entry name" value="Intergrase catalytic core"/>
    <property type="match status" value="1"/>
</dbReference>
<dbReference type="Pfam" id="PF02899">
    <property type="entry name" value="Phage_int_SAM_1"/>
    <property type="match status" value="1"/>
</dbReference>
<dbReference type="InterPro" id="IPR044068">
    <property type="entry name" value="CB"/>
</dbReference>
<keyword evidence="3 9" id="KW-0132">Cell division</keyword>
<name>A0A0A2DNG0_9CORY</name>
<dbReference type="PROSITE" id="PS51900">
    <property type="entry name" value="CB"/>
    <property type="match status" value="1"/>
</dbReference>
<dbReference type="NCBIfam" id="NF040815">
    <property type="entry name" value="recomb_XerA_Arch"/>
    <property type="match status" value="1"/>
</dbReference>
<accession>A0A0A2DNG0</accession>
<dbReference type="InterPro" id="IPR011010">
    <property type="entry name" value="DNA_brk_join_enz"/>
</dbReference>
<evidence type="ECO:0000256" key="4">
    <source>
        <dbReference type="ARBA" id="ARBA00022829"/>
    </source>
</evidence>
<evidence type="ECO:0000256" key="2">
    <source>
        <dbReference type="ARBA" id="ARBA00022490"/>
    </source>
</evidence>
<comment type="similarity">
    <text evidence="9">Belongs to the 'phage' integrase family. XerC subfamily.</text>
</comment>
<dbReference type="HAMAP" id="MF_01808">
    <property type="entry name" value="Recomb_XerC_XerD"/>
    <property type="match status" value="1"/>
</dbReference>
<evidence type="ECO:0000259" key="10">
    <source>
        <dbReference type="PROSITE" id="PS51898"/>
    </source>
</evidence>
<dbReference type="GO" id="GO:0009037">
    <property type="term" value="F:tyrosine-based site-specific recombinase activity"/>
    <property type="evidence" value="ECO:0007669"/>
    <property type="project" value="UniProtKB-UniRule"/>
</dbReference>
<sequence>MNNNDRLIHQWRRHLQTERNVSSHTLNNYQRDIDRYQEWLGDKDLTNVTSNDIEKYLVWLQTDQSGHKGIAQSSAARALASIRSLHDFGEREKLLASNAAATVPVPKRGAPIPKALTVEQVISLLDATPNSDAASLVDIRDRAVLEMLYSTGARISELLALDVDDVDQGERMVLVRGKGAKERLVPLGSPASMALEQYVVRARPAMNKKGSPALFLNVRGGRMGRQSGFKAVTQAAERAGLPPVSPHALRHSFATHLLQGGADVRVVQELLGHSSVATTQIYTKVTADHLREMWATSHPRV</sequence>
<dbReference type="PANTHER" id="PTHR30349">
    <property type="entry name" value="PHAGE INTEGRASE-RELATED"/>
    <property type="match status" value="1"/>
</dbReference>